<accession>A0A922HT13</accession>
<protein>
    <submittedName>
        <fullName evidence="1">Uncharacterized protein</fullName>
    </submittedName>
</protein>
<gene>
    <name evidence="1" type="ORF">DERF_012190</name>
</gene>
<organism evidence="1 2">
    <name type="scientific">Dermatophagoides farinae</name>
    <name type="common">American house dust mite</name>
    <dbReference type="NCBI Taxonomy" id="6954"/>
    <lineage>
        <taxon>Eukaryota</taxon>
        <taxon>Metazoa</taxon>
        <taxon>Ecdysozoa</taxon>
        <taxon>Arthropoda</taxon>
        <taxon>Chelicerata</taxon>
        <taxon>Arachnida</taxon>
        <taxon>Acari</taxon>
        <taxon>Acariformes</taxon>
        <taxon>Sarcoptiformes</taxon>
        <taxon>Astigmata</taxon>
        <taxon>Psoroptidia</taxon>
        <taxon>Analgoidea</taxon>
        <taxon>Pyroglyphidae</taxon>
        <taxon>Dermatophagoidinae</taxon>
        <taxon>Dermatophagoides</taxon>
    </lineage>
</organism>
<keyword evidence="2" id="KW-1185">Reference proteome</keyword>
<dbReference type="EMBL" id="ASGP02000006">
    <property type="protein sequence ID" value="KAH9501337.1"/>
    <property type="molecule type" value="Genomic_DNA"/>
</dbReference>
<proteinExistence type="predicted"/>
<dbReference type="AlphaFoldDB" id="A0A922HT13"/>
<comment type="caution">
    <text evidence="1">The sequence shown here is derived from an EMBL/GenBank/DDBJ whole genome shotgun (WGS) entry which is preliminary data.</text>
</comment>
<evidence type="ECO:0000313" key="1">
    <source>
        <dbReference type="EMBL" id="KAH9501337.1"/>
    </source>
</evidence>
<reference evidence="1" key="2">
    <citation type="journal article" date="2022" name="Res Sq">
        <title>Comparative Genomics Reveals Insights into the Divergent Evolution of Astigmatic Mites and Household Pest Adaptations.</title>
        <authorList>
            <person name="Xiong Q."/>
            <person name="Wan A.T.-Y."/>
            <person name="Liu X.-Y."/>
            <person name="Fung C.S.-H."/>
            <person name="Xiao X."/>
            <person name="Malainual N."/>
            <person name="Hou J."/>
            <person name="Wang L."/>
            <person name="Wang M."/>
            <person name="Yang K."/>
            <person name="Cui Y."/>
            <person name="Leung E."/>
            <person name="Nong W."/>
            <person name="Shin S.-K."/>
            <person name="Au S."/>
            <person name="Jeong K.Y."/>
            <person name="Chew F.T."/>
            <person name="Hui J."/>
            <person name="Leung T.F."/>
            <person name="Tungtrongchitr A."/>
            <person name="Zhong N."/>
            <person name="Liu Z."/>
            <person name="Tsui S."/>
        </authorList>
    </citation>
    <scope>NUCLEOTIDE SEQUENCE</scope>
    <source>
        <strain evidence="1">Derf</strain>
        <tissue evidence="1">Whole organism</tissue>
    </source>
</reference>
<reference evidence="1" key="1">
    <citation type="submission" date="2013-05" db="EMBL/GenBank/DDBJ databases">
        <authorList>
            <person name="Yim A.K.Y."/>
            <person name="Chan T.F."/>
            <person name="Ji K.M."/>
            <person name="Liu X.Y."/>
            <person name="Zhou J.W."/>
            <person name="Li R.Q."/>
            <person name="Yang K.Y."/>
            <person name="Li J."/>
            <person name="Li M."/>
            <person name="Law P.T.W."/>
            <person name="Wu Y.L."/>
            <person name="Cai Z.L."/>
            <person name="Qin H."/>
            <person name="Bao Y."/>
            <person name="Leung R.K.K."/>
            <person name="Ng P.K.S."/>
            <person name="Zou J."/>
            <person name="Zhong X.J."/>
            <person name="Ran P.X."/>
            <person name="Zhong N.S."/>
            <person name="Liu Z.G."/>
            <person name="Tsui S.K.W."/>
        </authorList>
    </citation>
    <scope>NUCLEOTIDE SEQUENCE</scope>
    <source>
        <strain evidence="1">Derf</strain>
        <tissue evidence="1">Whole organism</tissue>
    </source>
</reference>
<dbReference type="Proteomes" id="UP000790347">
    <property type="component" value="Unassembled WGS sequence"/>
</dbReference>
<name>A0A922HT13_DERFA</name>
<evidence type="ECO:0000313" key="2">
    <source>
        <dbReference type="Proteomes" id="UP000790347"/>
    </source>
</evidence>
<sequence>MLSTPSVALKIDTFGWMPSRGGGAAVPTCGYPVILTVKEKAPQGQPGQARSACTGLVSK</sequence>